<feature type="non-terminal residue" evidence="2">
    <location>
        <position position="234"/>
    </location>
</feature>
<accession>A0AAN8VHC4</accession>
<name>A0AAN8VHC4_9MAGN</name>
<dbReference type="Proteomes" id="UP001370490">
    <property type="component" value="Unassembled WGS sequence"/>
</dbReference>
<reference evidence="2 3" key="1">
    <citation type="submission" date="2023-12" db="EMBL/GenBank/DDBJ databases">
        <title>A high-quality genome assembly for Dillenia turbinata (Dilleniales).</title>
        <authorList>
            <person name="Chanderbali A."/>
        </authorList>
    </citation>
    <scope>NUCLEOTIDE SEQUENCE [LARGE SCALE GENOMIC DNA]</scope>
    <source>
        <strain evidence="2">LSX21</strain>
        <tissue evidence="2">Leaf</tissue>
    </source>
</reference>
<sequence length="234" mass="26559">MAEQTTIVPRALIFPVPLQGDINGMLKLAELFCLSNLHVTFLNSHHAHARLLQHTNIQIRFNRYPGFRFETISDGLPEDHPRTGDRFLELLHAMNTVTKPLFEELLTRLVVDESESPVSCIIADGAFVFALDVAERLGIKLIFSRPINPHCLWTFHCIPQLIEAGEIPLGKGDLDRKIMHVPGMESFLRARDLPDFLRDIETSDPLLESIKKETSQAHRAQGLILNTFEELDYS</sequence>
<dbReference type="PANTHER" id="PTHR11926:SF1392">
    <property type="entry name" value="GLYCOSYLTRANSFERASE"/>
    <property type="match status" value="1"/>
</dbReference>
<dbReference type="Gene3D" id="3.40.50.2000">
    <property type="entry name" value="Glycogen Phosphorylase B"/>
    <property type="match status" value="1"/>
</dbReference>
<comment type="caution">
    <text evidence="2">The sequence shown here is derived from an EMBL/GenBank/DDBJ whole genome shotgun (WGS) entry which is preliminary data.</text>
</comment>
<proteinExistence type="inferred from homology"/>
<dbReference type="SUPFAM" id="SSF53756">
    <property type="entry name" value="UDP-Glycosyltransferase/glycogen phosphorylase"/>
    <property type="match status" value="1"/>
</dbReference>
<evidence type="ECO:0000313" key="2">
    <source>
        <dbReference type="EMBL" id="KAK6929422.1"/>
    </source>
</evidence>
<dbReference type="GO" id="GO:0080043">
    <property type="term" value="F:quercetin 3-O-glucosyltransferase activity"/>
    <property type="evidence" value="ECO:0007669"/>
    <property type="project" value="TreeGrafter"/>
</dbReference>
<dbReference type="EMBL" id="JBAMMX010000013">
    <property type="protein sequence ID" value="KAK6929422.1"/>
    <property type="molecule type" value="Genomic_DNA"/>
</dbReference>
<protein>
    <submittedName>
        <fullName evidence="2">Uncharacterized protein</fullName>
    </submittedName>
</protein>
<keyword evidence="3" id="KW-1185">Reference proteome</keyword>
<evidence type="ECO:0000313" key="3">
    <source>
        <dbReference type="Proteomes" id="UP001370490"/>
    </source>
</evidence>
<dbReference type="GO" id="GO:0080044">
    <property type="term" value="F:quercetin 7-O-glucosyltransferase activity"/>
    <property type="evidence" value="ECO:0007669"/>
    <property type="project" value="TreeGrafter"/>
</dbReference>
<dbReference type="PANTHER" id="PTHR11926">
    <property type="entry name" value="GLUCOSYL/GLUCURONOSYL TRANSFERASES"/>
    <property type="match status" value="1"/>
</dbReference>
<organism evidence="2 3">
    <name type="scientific">Dillenia turbinata</name>
    <dbReference type="NCBI Taxonomy" id="194707"/>
    <lineage>
        <taxon>Eukaryota</taxon>
        <taxon>Viridiplantae</taxon>
        <taxon>Streptophyta</taxon>
        <taxon>Embryophyta</taxon>
        <taxon>Tracheophyta</taxon>
        <taxon>Spermatophyta</taxon>
        <taxon>Magnoliopsida</taxon>
        <taxon>eudicotyledons</taxon>
        <taxon>Gunneridae</taxon>
        <taxon>Pentapetalae</taxon>
        <taxon>Dilleniales</taxon>
        <taxon>Dilleniaceae</taxon>
        <taxon>Dillenia</taxon>
    </lineage>
</organism>
<comment type="similarity">
    <text evidence="1">Belongs to the UDP-glycosyltransferase family.</text>
</comment>
<dbReference type="AlphaFoldDB" id="A0AAN8VHC4"/>
<gene>
    <name evidence="2" type="ORF">RJ641_005627</name>
</gene>
<evidence type="ECO:0000256" key="1">
    <source>
        <dbReference type="ARBA" id="ARBA00009995"/>
    </source>
</evidence>